<evidence type="ECO:0000259" key="5">
    <source>
        <dbReference type="Pfam" id="PF00392"/>
    </source>
</evidence>
<dbReference type="PANTHER" id="PTHR30146">
    <property type="entry name" value="LACI-RELATED TRANSCRIPTIONAL REPRESSOR"/>
    <property type="match status" value="1"/>
</dbReference>
<dbReference type="Gene3D" id="1.10.10.10">
    <property type="entry name" value="Winged helix-like DNA-binding domain superfamily/Winged helix DNA-binding domain"/>
    <property type="match status" value="1"/>
</dbReference>
<keyword evidence="8" id="KW-1185">Reference proteome</keyword>
<evidence type="ECO:0000256" key="3">
    <source>
        <dbReference type="ARBA" id="ARBA00023125"/>
    </source>
</evidence>
<organism evidence="7 8">
    <name type="scientific">Haloferula helveola</name>
    <dbReference type="NCBI Taxonomy" id="490095"/>
    <lineage>
        <taxon>Bacteria</taxon>
        <taxon>Pseudomonadati</taxon>
        <taxon>Verrucomicrobiota</taxon>
        <taxon>Verrucomicrobiia</taxon>
        <taxon>Verrucomicrobiales</taxon>
        <taxon>Verrucomicrobiaceae</taxon>
        <taxon>Haloferula</taxon>
    </lineage>
</organism>
<keyword evidence="2" id="KW-0805">Transcription regulation</keyword>
<sequence length="358" mass="40184">MPTLRVLTAAEQVADHLRKEIRSGTWTGTMPGGAALARELGVGRMTVDAALDLLEKQGELVSQGARLPRRVSTTRSYSSSLKVAFLPYLIEDYRFDYIMDLQRLLQEDGHTVLFPKTSITLMKGNMARITKLIETTQADAWIVVAGPREVLTWFSECPVPAFAMFGRRSGLPIAGIGPDKSPALRELARHFIELGHERITMLTRPVRRLPRPGAPERAFLDELRRGGIRTGSYNLPDWDGKSETLGNVVDSIFKLTPPTAIVLDEPPIFLSVQQHLARRGILAPQHVSLACTDWDPYFELQQPSVAHVLWDSRPWVRRIVRWVRNVSQGKSDLVQSLTKTKLVRGESIGRALSRRRRG</sequence>
<evidence type="ECO:0000259" key="6">
    <source>
        <dbReference type="Pfam" id="PF13377"/>
    </source>
</evidence>
<evidence type="ECO:0008006" key="9">
    <source>
        <dbReference type="Google" id="ProtNLM"/>
    </source>
</evidence>
<dbReference type="EMBL" id="AP024702">
    <property type="protein sequence ID" value="BCX49249.1"/>
    <property type="molecule type" value="Genomic_DNA"/>
</dbReference>
<feature type="domain" description="HTH gntR-type" evidence="5">
    <location>
        <begin position="10"/>
        <end position="63"/>
    </location>
</feature>
<dbReference type="InterPro" id="IPR036388">
    <property type="entry name" value="WH-like_DNA-bd_sf"/>
</dbReference>
<keyword evidence="3" id="KW-0238">DNA-binding</keyword>
<dbReference type="SUPFAM" id="SSF53822">
    <property type="entry name" value="Periplasmic binding protein-like I"/>
    <property type="match status" value="1"/>
</dbReference>
<dbReference type="Gene3D" id="3.40.50.2300">
    <property type="match status" value="2"/>
</dbReference>
<dbReference type="PANTHER" id="PTHR30146:SF148">
    <property type="entry name" value="HTH-TYPE TRANSCRIPTIONAL REPRESSOR PURR-RELATED"/>
    <property type="match status" value="1"/>
</dbReference>
<reference evidence="7 8" key="1">
    <citation type="submission" date="2021-06" db="EMBL/GenBank/DDBJ databases">
        <title>Complete genome of Haloferula helveola possessing various polysaccharide degrading enzymes.</title>
        <authorList>
            <person name="Takami H."/>
            <person name="Huang C."/>
            <person name="Hamasaki K."/>
        </authorList>
    </citation>
    <scope>NUCLEOTIDE SEQUENCE [LARGE SCALE GENOMIC DNA]</scope>
    <source>
        <strain evidence="7 8">CN-1</strain>
    </source>
</reference>
<dbReference type="Pfam" id="PF00392">
    <property type="entry name" value="GntR"/>
    <property type="match status" value="1"/>
</dbReference>
<dbReference type="Pfam" id="PF13377">
    <property type="entry name" value="Peripla_BP_3"/>
    <property type="match status" value="1"/>
</dbReference>
<keyword evidence="4" id="KW-0804">Transcription</keyword>
<protein>
    <recommendedName>
        <fullName evidence="9">HTH gntR-type domain-containing protein</fullName>
    </recommendedName>
</protein>
<gene>
    <name evidence="7" type="ORF">HAHE_31570</name>
</gene>
<keyword evidence="1" id="KW-0678">Repressor</keyword>
<name>A0ABN6H6S5_9BACT</name>
<evidence type="ECO:0000256" key="1">
    <source>
        <dbReference type="ARBA" id="ARBA00022491"/>
    </source>
</evidence>
<dbReference type="InterPro" id="IPR028082">
    <property type="entry name" value="Peripla_BP_I"/>
</dbReference>
<dbReference type="Proteomes" id="UP001374893">
    <property type="component" value="Chromosome"/>
</dbReference>
<evidence type="ECO:0000256" key="4">
    <source>
        <dbReference type="ARBA" id="ARBA00023163"/>
    </source>
</evidence>
<dbReference type="InterPro" id="IPR036390">
    <property type="entry name" value="WH_DNA-bd_sf"/>
</dbReference>
<proteinExistence type="predicted"/>
<feature type="domain" description="Transcriptional regulator LacI/GalR-like sensor" evidence="6">
    <location>
        <begin position="188"/>
        <end position="347"/>
    </location>
</feature>
<evidence type="ECO:0000313" key="7">
    <source>
        <dbReference type="EMBL" id="BCX49249.1"/>
    </source>
</evidence>
<evidence type="ECO:0000313" key="8">
    <source>
        <dbReference type="Proteomes" id="UP001374893"/>
    </source>
</evidence>
<dbReference type="InterPro" id="IPR000524">
    <property type="entry name" value="Tscrpt_reg_HTH_GntR"/>
</dbReference>
<evidence type="ECO:0000256" key="2">
    <source>
        <dbReference type="ARBA" id="ARBA00023015"/>
    </source>
</evidence>
<accession>A0ABN6H6S5</accession>
<dbReference type="SUPFAM" id="SSF46785">
    <property type="entry name" value="Winged helix' DNA-binding domain"/>
    <property type="match status" value="1"/>
</dbReference>
<dbReference type="InterPro" id="IPR046335">
    <property type="entry name" value="LacI/GalR-like_sensor"/>
</dbReference>
<dbReference type="RefSeq" id="WP_338685757.1">
    <property type="nucleotide sequence ID" value="NZ_AP024702.1"/>
</dbReference>